<dbReference type="EMBL" id="CP066831">
    <property type="protein sequence ID" value="QQM44970.1"/>
    <property type="molecule type" value="Genomic_DNA"/>
</dbReference>
<dbReference type="GO" id="GO:0003677">
    <property type="term" value="F:DNA binding"/>
    <property type="evidence" value="ECO:0007669"/>
    <property type="project" value="InterPro"/>
</dbReference>
<dbReference type="InterPro" id="IPR010982">
    <property type="entry name" value="Lambda_DNA-bd_dom_sf"/>
</dbReference>
<feature type="region of interest" description="Disordered" evidence="1">
    <location>
        <begin position="141"/>
        <end position="162"/>
    </location>
</feature>
<dbReference type="KEGG" id="slf:JEQ17_39935"/>
<protein>
    <submittedName>
        <fullName evidence="3">Helix-turn-helix domain-containing protein</fullName>
    </submittedName>
</protein>
<organism evidence="3 4">
    <name type="scientific">Streptomyces liliifuscus</name>
    <dbReference type="NCBI Taxonomy" id="2797636"/>
    <lineage>
        <taxon>Bacteria</taxon>
        <taxon>Bacillati</taxon>
        <taxon>Actinomycetota</taxon>
        <taxon>Actinomycetes</taxon>
        <taxon>Kitasatosporales</taxon>
        <taxon>Streptomycetaceae</taxon>
        <taxon>Streptomyces</taxon>
    </lineage>
</organism>
<reference evidence="3 4" key="1">
    <citation type="submission" date="2020-12" db="EMBL/GenBank/DDBJ databases">
        <title>A novel species.</title>
        <authorList>
            <person name="Li K."/>
        </authorList>
    </citation>
    <scope>NUCLEOTIDE SEQUENCE [LARGE SCALE GENOMIC DNA]</scope>
    <source>
        <strain evidence="3 4">ZYC-3</strain>
    </source>
</reference>
<proteinExistence type="predicted"/>
<gene>
    <name evidence="3" type="ORF">JEQ17_39935</name>
</gene>
<feature type="domain" description="HTH cro/C1-type" evidence="2">
    <location>
        <begin position="17"/>
        <end position="82"/>
    </location>
</feature>
<name>A0A7T7RFR2_9ACTN</name>
<keyword evidence="4" id="KW-1185">Reference proteome</keyword>
<accession>A0A7T7RFR2</accession>
<dbReference type="Proteomes" id="UP000595636">
    <property type="component" value="Chromosome"/>
</dbReference>
<sequence>MTALSGEAENPRPEATLIRLARQARGLSPEAAAELTPIRLGGSRWREIEKGYKGKSARQDVRAPGLTLAHMAHAVGLSPERLDEAGRGDAAEILREILRQEEEVEVEPAPYADLADPLERAAWEADLPLNDRKKMIDLLRGGRARERQPQPPASERQPVRTDLSDVLRARRLELGLSLEEVAARAVGSGGERLVEADWLGRLESASLAEGEHPEYPQLDALAEALSLHPAQLQELAGIQFMDVHTIWSDDGQTSALVIGDLDEEGLRKVHRLMHLYGKSPSRDGRN</sequence>
<dbReference type="AlphaFoldDB" id="A0A7T7RFR2"/>
<evidence type="ECO:0000256" key="1">
    <source>
        <dbReference type="SAM" id="MobiDB-lite"/>
    </source>
</evidence>
<dbReference type="InterPro" id="IPR001387">
    <property type="entry name" value="Cro/C1-type_HTH"/>
</dbReference>
<evidence type="ECO:0000313" key="4">
    <source>
        <dbReference type="Proteomes" id="UP000595636"/>
    </source>
</evidence>
<evidence type="ECO:0000313" key="3">
    <source>
        <dbReference type="EMBL" id="QQM44970.1"/>
    </source>
</evidence>
<evidence type="ECO:0000259" key="2">
    <source>
        <dbReference type="SMART" id="SM00530"/>
    </source>
</evidence>
<feature type="domain" description="HTH cro/C1-type" evidence="2">
    <location>
        <begin position="166"/>
        <end position="232"/>
    </location>
</feature>
<dbReference type="Gene3D" id="1.10.260.40">
    <property type="entry name" value="lambda repressor-like DNA-binding domains"/>
    <property type="match status" value="1"/>
</dbReference>
<dbReference type="RefSeq" id="WP_200399781.1">
    <property type="nucleotide sequence ID" value="NZ_CP066831.1"/>
</dbReference>
<dbReference type="SMART" id="SM00530">
    <property type="entry name" value="HTH_XRE"/>
    <property type="match status" value="2"/>
</dbReference>